<dbReference type="EMBL" id="QZAF01000054">
    <property type="protein sequence ID" value="THV74749.1"/>
    <property type="molecule type" value="Genomic_DNA"/>
</dbReference>
<evidence type="ECO:0000256" key="16">
    <source>
        <dbReference type="PIRSR" id="PIRSR602401-1"/>
    </source>
</evidence>
<keyword evidence="19" id="KW-0812">Transmembrane</keyword>
<evidence type="ECO:0000256" key="17">
    <source>
        <dbReference type="RuleBase" id="RU000461"/>
    </source>
</evidence>
<dbReference type="GO" id="GO:0005506">
    <property type="term" value="F:iron ion binding"/>
    <property type="evidence" value="ECO:0007669"/>
    <property type="project" value="InterPro"/>
</dbReference>
<evidence type="ECO:0000256" key="7">
    <source>
        <dbReference type="ARBA" id="ARBA00023004"/>
    </source>
</evidence>
<keyword evidence="10" id="KW-0325">Glycoprotein</keyword>
<evidence type="ECO:0000256" key="5">
    <source>
        <dbReference type="ARBA" id="ARBA00022723"/>
    </source>
</evidence>
<evidence type="ECO:0000313" key="20">
    <source>
        <dbReference type="EMBL" id="THV74749.1"/>
    </source>
</evidence>
<keyword evidence="8 17" id="KW-0503">Monooxygenase</keyword>
<comment type="catalytic activity">
    <reaction evidence="11">
        <text>benzoate + reduced [NADPH--hemoprotein reductase] + O2 = 4-hydroxybenzoate + oxidized [NADPH--hemoprotein reductase] + H2O + H(+)</text>
        <dbReference type="Rhea" id="RHEA:18033"/>
        <dbReference type="Rhea" id="RHEA-COMP:11964"/>
        <dbReference type="Rhea" id="RHEA-COMP:11965"/>
        <dbReference type="ChEBI" id="CHEBI:15377"/>
        <dbReference type="ChEBI" id="CHEBI:15378"/>
        <dbReference type="ChEBI" id="CHEBI:15379"/>
        <dbReference type="ChEBI" id="CHEBI:16150"/>
        <dbReference type="ChEBI" id="CHEBI:17879"/>
        <dbReference type="ChEBI" id="CHEBI:57618"/>
        <dbReference type="ChEBI" id="CHEBI:58210"/>
        <dbReference type="EC" id="1.14.14.92"/>
    </reaction>
</comment>
<evidence type="ECO:0000256" key="11">
    <source>
        <dbReference type="ARBA" id="ARBA00050706"/>
    </source>
</evidence>
<dbReference type="PANTHER" id="PTHR24305:SF29">
    <property type="entry name" value="BENZOATE-PARA-HYDROXYLASE"/>
    <property type="match status" value="1"/>
</dbReference>
<feature type="binding site" description="axial binding residue" evidence="16">
    <location>
        <position position="498"/>
    </location>
    <ligand>
        <name>heme</name>
        <dbReference type="ChEBI" id="CHEBI:30413"/>
    </ligand>
    <ligandPart>
        <name>Fe</name>
        <dbReference type="ChEBI" id="CHEBI:18248"/>
    </ligandPart>
</feature>
<dbReference type="PRINTS" id="PR00463">
    <property type="entry name" value="EP450I"/>
</dbReference>
<sequence>MRDGGVVESQVKSTKAQGSRCPSSSCLLSDTSSRDLLSSRAIDQTVKMGVVELLFTPYTLLAIPILFYLLPYLRNWSIRDVPSPFPAAFTNLWLMYQCRRGRRYLAVDAAHKELGTFVRIQPHHVSIADPEAIPIVYGHGTGFLKSEYYDAFVSIQRGLFNTRDRAEHTRKRKTVSHTFSSKSIGQFEQYMHHNLDLLVEQWNKMAKMADGNYAKFDALTWFNYTAFDIIGDLAFGAPFGMLEKGADIAEIRESPDAPPKFAPAIEVLNRRGEVSGTIGCWPWIKPYAAYLPDPFFTKGVQAVQNLAGIAVARVKQRLDNADNIDRVDLLARLMEGKDEHGNKLGRQELTAEALTQLIAGSDTTSNTSCALLYHCLATPHVVKKLQQELDAAIPQGTQVPVFEQVRDLPYLDAVIKETMRIHSTSSLGLPRVVPPQGAEVCGRHFPGETVLSVPAYTMHHSKKIWGPDADDFVPERWEKVTELQKSAFIPFSYGPRACVGRNVAEMELALIVSTVFRNYDFELYQKELETREGFLRKPLECWVGMKRRDV</sequence>
<dbReference type="PANTHER" id="PTHR24305">
    <property type="entry name" value="CYTOCHROME P450"/>
    <property type="match status" value="1"/>
</dbReference>
<evidence type="ECO:0000256" key="4">
    <source>
        <dbReference type="ARBA" id="ARBA00022617"/>
    </source>
</evidence>
<evidence type="ECO:0000256" key="3">
    <source>
        <dbReference type="ARBA" id="ARBA00010617"/>
    </source>
</evidence>
<dbReference type="InterPro" id="IPR001128">
    <property type="entry name" value="Cyt_P450"/>
</dbReference>
<dbReference type="EC" id="1.14.14.92" evidence="12"/>
<feature type="region of interest" description="Disordered" evidence="18">
    <location>
        <begin position="1"/>
        <end position="22"/>
    </location>
</feature>
<dbReference type="Pfam" id="PF00067">
    <property type="entry name" value="p450"/>
    <property type="match status" value="1"/>
</dbReference>
<evidence type="ECO:0000256" key="18">
    <source>
        <dbReference type="SAM" id="MobiDB-lite"/>
    </source>
</evidence>
<feature type="transmembrane region" description="Helical" evidence="19">
    <location>
        <begin position="55"/>
        <end position="73"/>
    </location>
</feature>
<comment type="caution">
    <text evidence="20">The sequence shown here is derived from an EMBL/GenBank/DDBJ whole genome shotgun (WGS) entry which is preliminary data.</text>
</comment>
<evidence type="ECO:0000256" key="14">
    <source>
        <dbReference type="ARBA" id="ARBA00081895"/>
    </source>
</evidence>
<dbReference type="GO" id="GO:0020037">
    <property type="term" value="F:heme binding"/>
    <property type="evidence" value="ECO:0007669"/>
    <property type="project" value="InterPro"/>
</dbReference>
<evidence type="ECO:0000256" key="8">
    <source>
        <dbReference type="ARBA" id="ARBA00023033"/>
    </source>
</evidence>
<dbReference type="Gene3D" id="1.10.630.10">
    <property type="entry name" value="Cytochrome P450"/>
    <property type="match status" value="1"/>
</dbReference>
<comment type="subcellular location">
    <subcellularLocation>
        <location evidence="2">Membrane</location>
    </subcellularLocation>
</comment>
<evidence type="ECO:0000256" key="15">
    <source>
        <dbReference type="ARBA" id="ARBA00082391"/>
    </source>
</evidence>
<dbReference type="AlphaFoldDB" id="A0A4S8SUX7"/>
<feature type="compositionally biased region" description="Polar residues" evidence="18">
    <location>
        <begin position="10"/>
        <end position="22"/>
    </location>
</feature>
<evidence type="ECO:0000256" key="6">
    <source>
        <dbReference type="ARBA" id="ARBA00023002"/>
    </source>
</evidence>
<dbReference type="GO" id="GO:0018664">
    <property type="term" value="F:benzoate 4-monooxygenase activity"/>
    <property type="evidence" value="ECO:0007669"/>
    <property type="project" value="UniProtKB-EC"/>
</dbReference>
<keyword evidence="19" id="KW-1133">Transmembrane helix</keyword>
<protein>
    <recommendedName>
        <fullName evidence="13">Benzoate 4-monooxygenase bphA</fullName>
        <ecNumber evidence="12">1.14.14.92</ecNumber>
    </recommendedName>
    <alternativeName>
        <fullName evidence="14">Benzoate-para-hydroxylase A</fullName>
    </alternativeName>
    <alternativeName>
        <fullName evidence="15">Cytochrome P450 monooxygenase cyp53A1</fullName>
    </alternativeName>
</protein>
<dbReference type="PROSITE" id="PS00086">
    <property type="entry name" value="CYTOCHROME_P450"/>
    <property type="match status" value="1"/>
</dbReference>
<evidence type="ECO:0000256" key="2">
    <source>
        <dbReference type="ARBA" id="ARBA00004370"/>
    </source>
</evidence>
<evidence type="ECO:0000256" key="1">
    <source>
        <dbReference type="ARBA" id="ARBA00001971"/>
    </source>
</evidence>
<keyword evidence="4 16" id="KW-0349">Heme</keyword>
<dbReference type="PRINTS" id="PR00385">
    <property type="entry name" value="P450"/>
</dbReference>
<dbReference type="SUPFAM" id="SSF48264">
    <property type="entry name" value="Cytochrome P450"/>
    <property type="match status" value="1"/>
</dbReference>
<comment type="similarity">
    <text evidence="3 17">Belongs to the cytochrome P450 family.</text>
</comment>
<evidence type="ECO:0000256" key="13">
    <source>
        <dbReference type="ARBA" id="ARBA00072826"/>
    </source>
</evidence>
<reference evidence="20 21" key="1">
    <citation type="submission" date="2018-10" db="EMBL/GenBank/DDBJ databases">
        <title>Fifty Aureobasidium pullulans genomes reveal a recombining polyextremotolerant generalist.</title>
        <authorList>
            <person name="Gostincar C."/>
            <person name="Turk M."/>
            <person name="Zajc J."/>
            <person name="Gunde-Cimerman N."/>
        </authorList>
    </citation>
    <scope>NUCLEOTIDE SEQUENCE [LARGE SCALE GENOMIC DNA]</scope>
    <source>
        <strain evidence="20 21">EXF-11900</strain>
    </source>
</reference>
<keyword evidence="6 17" id="KW-0560">Oxidoreductase</keyword>
<evidence type="ECO:0000256" key="12">
    <source>
        <dbReference type="ARBA" id="ARBA00066552"/>
    </source>
</evidence>
<dbReference type="InterPro" id="IPR036396">
    <property type="entry name" value="Cyt_P450_sf"/>
</dbReference>
<evidence type="ECO:0000256" key="10">
    <source>
        <dbReference type="ARBA" id="ARBA00023180"/>
    </source>
</evidence>
<dbReference type="FunFam" id="1.10.630.10:FF:000053">
    <property type="entry name" value="Cytochrome P450 benzoate 4-monooxygenase"/>
    <property type="match status" value="1"/>
</dbReference>
<evidence type="ECO:0000256" key="9">
    <source>
        <dbReference type="ARBA" id="ARBA00023136"/>
    </source>
</evidence>
<dbReference type="InterPro" id="IPR002401">
    <property type="entry name" value="Cyt_P450_E_grp-I"/>
</dbReference>
<dbReference type="CDD" id="cd11061">
    <property type="entry name" value="CYP67-like"/>
    <property type="match status" value="1"/>
</dbReference>
<name>A0A4S8SUX7_AURPU</name>
<keyword evidence="7 16" id="KW-0408">Iron</keyword>
<keyword evidence="5 16" id="KW-0479">Metal-binding</keyword>
<evidence type="ECO:0000256" key="19">
    <source>
        <dbReference type="SAM" id="Phobius"/>
    </source>
</evidence>
<evidence type="ECO:0000313" key="21">
    <source>
        <dbReference type="Proteomes" id="UP000304951"/>
    </source>
</evidence>
<gene>
    <name evidence="20" type="ORF">D6D28_02326</name>
</gene>
<dbReference type="InterPro" id="IPR017972">
    <property type="entry name" value="Cyt_P450_CS"/>
</dbReference>
<proteinExistence type="inferred from homology"/>
<organism evidence="20 21">
    <name type="scientific">Aureobasidium pullulans</name>
    <name type="common">Black yeast</name>
    <name type="synonym">Pullularia pullulans</name>
    <dbReference type="NCBI Taxonomy" id="5580"/>
    <lineage>
        <taxon>Eukaryota</taxon>
        <taxon>Fungi</taxon>
        <taxon>Dikarya</taxon>
        <taxon>Ascomycota</taxon>
        <taxon>Pezizomycotina</taxon>
        <taxon>Dothideomycetes</taxon>
        <taxon>Dothideomycetidae</taxon>
        <taxon>Dothideales</taxon>
        <taxon>Saccotheciaceae</taxon>
        <taxon>Aureobasidium</taxon>
    </lineage>
</organism>
<dbReference type="GO" id="GO:0016020">
    <property type="term" value="C:membrane"/>
    <property type="evidence" value="ECO:0007669"/>
    <property type="project" value="UniProtKB-SubCell"/>
</dbReference>
<comment type="cofactor">
    <cofactor evidence="1 16">
        <name>heme</name>
        <dbReference type="ChEBI" id="CHEBI:30413"/>
    </cofactor>
</comment>
<dbReference type="InterPro" id="IPR050121">
    <property type="entry name" value="Cytochrome_P450_monoxygenase"/>
</dbReference>
<accession>A0A4S8SUX7</accession>
<keyword evidence="9 19" id="KW-0472">Membrane</keyword>
<dbReference type="Proteomes" id="UP000304951">
    <property type="component" value="Unassembled WGS sequence"/>
</dbReference>